<gene>
    <name evidence="2" type="primary">yiaK</name>
    <name evidence="2" type="ORF">GCM10023143_33050</name>
</gene>
<dbReference type="EMBL" id="BAABFN010000022">
    <property type="protein sequence ID" value="GAA4319537.1"/>
    <property type="molecule type" value="Genomic_DNA"/>
</dbReference>
<dbReference type="Gene3D" id="1.10.1530.10">
    <property type="match status" value="1"/>
</dbReference>
<evidence type="ECO:0000313" key="3">
    <source>
        <dbReference type="Proteomes" id="UP001501207"/>
    </source>
</evidence>
<name>A0ABP8G8P2_9BACT</name>
<dbReference type="InterPro" id="IPR043143">
    <property type="entry name" value="Mal/L-sulf/L-lact_DH-like_NADP"/>
</dbReference>
<dbReference type="InterPro" id="IPR036111">
    <property type="entry name" value="Mal/L-sulfo/L-lacto_DH-like_sf"/>
</dbReference>
<protein>
    <submittedName>
        <fullName evidence="2">3-dehydro-L-gulonate 2-dehydrogenase</fullName>
    </submittedName>
</protein>
<sequence>MHNIPFPELKTVFKQILLKHAFPEDRAECCARIFAENSRDGVPSHGLNRFPVFISHIKEGLIDVQAEPEQTDARGMIEQWDGRRAPGMYTATLAVARAAALAATGGMGMVVVKNTNHWMRGATYAWQAADQHCISLCTTNAMAIMPPWGGTAPRLGNNPLVIGIPRERGHLVLDMALSQFSFGKLQEYRLAGETLPVAGGFDTAGQLSKDPVAVMDAKRLLPAGYWKGAGLSFMLDALLVSLSGGRSVADIASSGKESGVSQLFLCIHSTGEHASLVEDILDFTKAGSADGSIRYPGERTLAARRRSEKEGVPVNEKIWQEVLAMV</sequence>
<comment type="caution">
    <text evidence="2">The sequence shown here is derived from an EMBL/GenBank/DDBJ whole genome shotgun (WGS) entry which is preliminary data.</text>
</comment>
<dbReference type="NCBIfam" id="NF009750">
    <property type="entry name" value="PRK13260.1"/>
    <property type="match status" value="1"/>
</dbReference>
<dbReference type="InterPro" id="IPR043144">
    <property type="entry name" value="Mal/L-sulf/L-lact_DH-like_ah"/>
</dbReference>
<organism evidence="2 3">
    <name type="scientific">Compostibacter hankyongensis</name>
    <dbReference type="NCBI Taxonomy" id="1007089"/>
    <lineage>
        <taxon>Bacteria</taxon>
        <taxon>Pseudomonadati</taxon>
        <taxon>Bacteroidota</taxon>
        <taxon>Chitinophagia</taxon>
        <taxon>Chitinophagales</taxon>
        <taxon>Chitinophagaceae</taxon>
        <taxon>Compostibacter</taxon>
    </lineage>
</organism>
<keyword evidence="1" id="KW-0560">Oxidoreductase</keyword>
<dbReference type="SUPFAM" id="SSF89733">
    <property type="entry name" value="L-sulfolactate dehydrogenase-like"/>
    <property type="match status" value="1"/>
</dbReference>
<dbReference type="Pfam" id="PF02615">
    <property type="entry name" value="Ldh_2"/>
    <property type="match status" value="1"/>
</dbReference>
<evidence type="ECO:0000313" key="2">
    <source>
        <dbReference type="EMBL" id="GAA4319537.1"/>
    </source>
</evidence>
<proteinExistence type="predicted"/>
<keyword evidence="3" id="KW-1185">Reference proteome</keyword>
<dbReference type="PANTHER" id="PTHR11091">
    <property type="entry name" value="OXIDOREDUCTASE-RELATED"/>
    <property type="match status" value="1"/>
</dbReference>
<dbReference type="InterPro" id="IPR003767">
    <property type="entry name" value="Malate/L-lactate_DH-like"/>
</dbReference>
<evidence type="ECO:0000256" key="1">
    <source>
        <dbReference type="ARBA" id="ARBA00023002"/>
    </source>
</evidence>
<accession>A0ABP8G8P2</accession>
<reference evidence="3" key="1">
    <citation type="journal article" date="2019" name="Int. J. Syst. Evol. Microbiol.">
        <title>The Global Catalogue of Microorganisms (GCM) 10K type strain sequencing project: providing services to taxonomists for standard genome sequencing and annotation.</title>
        <authorList>
            <consortium name="The Broad Institute Genomics Platform"/>
            <consortium name="The Broad Institute Genome Sequencing Center for Infectious Disease"/>
            <person name="Wu L."/>
            <person name="Ma J."/>
        </authorList>
    </citation>
    <scope>NUCLEOTIDE SEQUENCE [LARGE SCALE GENOMIC DNA]</scope>
    <source>
        <strain evidence="3">JCM 17664</strain>
    </source>
</reference>
<dbReference type="Gene3D" id="3.30.1370.60">
    <property type="entry name" value="Hypothetical oxidoreductase yiak, domain 2"/>
    <property type="match status" value="1"/>
</dbReference>
<dbReference type="RefSeq" id="WP_344981444.1">
    <property type="nucleotide sequence ID" value="NZ_BAABFN010000022.1"/>
</dbReference>
<dbReference type="Proteomes" id="UP001501207">
    <property type="component" value="Unassembled WGS sequence"/>
</dbReference>
<dbReference type="PANTHER" id="PTHR11091:SF3">
    <property type="entry name" value="2,3-DIKETO-L-GULONATE REDUCTASE"/>
    <property type="match status" value="1"/>
</dbReference>